<dbReference type="eggNOG" id="ENOG502SRF8">
    <property type="taxonomic scope" value="Eukaryota"/>
</dbReference>
<name>E3NVM7_CAERE</name>
<dbReference type="EMBL" id="DS271040">
    <property type="protein sequence ID" value="EFO98761.1"/>
    <property type="molecule type" value="Genomic_DNA"/>
</dbReference>
<dbReference type="Proteomes" id="UP000008281">
    <property type="component" value="Unassembled WGS sequence"/>
</dbReference>
<evidence type="ECO:0000313" key="2">
    <source>
        <dbReference type="Proteomes" id="UP000008281"/>
    </source>
</evidence>
<keyword evidence="2" id="KW-1185">Reference proteome</keyword>
<organism evidence="2">
    <name type="scientific">Caenorhabditis remanei</name>
    <name type="common">Caenorhabditis vulgaris</name>
    <dbReference type="NCBI Taxonomy" id="31234"/>
    <lineage>
        <taxon>Eukaryota</taxon>
        <taxon>Metazoa</taxon>
        <taxon>Ecdysozoa</taxon>
        <taxon>Nematoda</taxon>
        <taxon>Chromadorea</taxon>
        <taxon>Rhabditida</taxon>
        <taxon>Rhabditina</taxon>
        <taxon>Rhabditomorpha</taxon>
        <taxon>Rhabditoidea</taxon>
        <taxon>Rhabditidae</taxon>
        <taxon>Peloderinae</taxon>
        <taxon>Caenorhabditis</taxon>
    </lineage>
</organism>
<dbReference type="HOGENOM" id="CLU_2075333_0_0_1"/>
<reference evidence="1" key="1">
    <citation type="submission" date="2007-07" db="EMBL/GenBank/DDBJ databases">
        <title>PCAP assembly of the Caenorhabditis remanei genome.</title>
        <authorList>
            <consortium name="The Caenorhabditis remanei Sequencing Consortium"/>
            <person name="Wilson R.K."/>
        </authorList>
    </citation>
    <scope>NUCLEOTIDE SEQUENCE [LARGE SCALE GENOMIC DNA]</scope>
    <source>
        <strain evidence="1">PB4641</strain>
    </source>
</reference>
<protein>
    <submittedName>
        <fullName evidence="1">Uncharacterized protein</fullName>
    </submittedName>
</protein>
<dbReference type="InParanoid" id="E3NVM7"/>
<gene>
    <name evidence="1" type="ORF">CRE_22268</name>
</gene>
<proteinExistence type="predicted"/>
<dbReference type="AlphaFoldDB" id="E3NVM7"/>
<evidence type="ECO:0000313" key="1">
    <source>
        <dbReference type="EMBL" id="EFO98761.1"/>
    </source>
</evidence>
<dbReference type="OrthoDB" id="5861135at2759"/>
<sequence length="118" mass="13734">MVAPLYAKSNSVAEVLLQKTLKKYYVSLQFYCFQLPYCNPEDDYDFDVDYLAIYRRSINFFIFSSCESVMFPLLKKLSGSDGKMEKDRLTFQTCSNFQLPAVNHDLIFCLSDPNIYLS</sequence>
<accession>E3NVM7</accession>